<gene>
    <name evidence="2" type="ORF">I215_00545</name>
</gene>
<dbReference type="AlphaFoldDB" id="K2QNZ7"/>
<evidence type="ECO:0000259" key="1">
    <source>
        <dbReference type="SMART" id="SM00226"/>
    </source>
</evidence>
<reference evidence="2 3" key="1">
    <citation type="journal article" date="2012" name="J. Bacteriol.">
        <title>Genome Sequence of Galbibacter marinum Type Strain ck-I2-15.</title>
        <authorList>
            <person name="Lai Q."/>
            <person name="Li C."/>
            <person name="Shao Z."/>
        </authorList>
    </citation>
    <scope>NUCLEOTIDE SEQUENCE [LARGE SCALE GENOMIC DNA]</scope>
    <source>
        <strain evidence="3">ck-I2-15</strain>
    </source>
</reference>
<dbReference type="RefSeq" id="WP_008989986.1">
    <property type="nucleotide sequence ID" value="NZ_AMSG01000001.1"/>
</dbReference>
<evidence type="ECO:0000313" key="2">
    <source>
        <dbReference type="EMBL" id="EKF56657.1"/>
    </source>
</evidence>
<dbReference type="PATRIC" id="fig|555500.3.peg.114"/>
<sequence>MSSRILFVCTGNYYRSRFAEILFNTLSEKQQLNYHAFSKGLRLSKNNKGPISKHCIAYFKEQYPEMTYDLRMPMPFDKGDFDYYHKIILMDRTEHHPMIEKLYPNKQHKVEYWDIVDDYIKSPEEVLPILDNAVIALIDELKNN</sequence>
<dbReference type="EMBL" id="AMSG01000001">
    <property type="protein sequence ID" value="EKF56657.1"/>
    <property type="molecule type" value="Genomic_DNA"/>
</dbReference>
<dbReference type="eggNOG" id="COG0394">
    <property type="taxonomic scope" value="Bacteria"/>
</dbReference>
<dbReference type="SUPFAM" id="SSF52788">
    <property type="entry name" value="Phosphotyrosine protein phosphatases I"/>
    <property type="match status" value="1"/>
</dbReference>
<dbReference type="InterPro" id="IPR023485">
    <property type="entry name" value="Ptyr_pPase"/>
</dbReference>
<organism evidence="2 3">
    <name type="scientific">Galbibacter marinus</name>
    <dbReference type="NCBI Taxonomy" id="555500"/>
    <lineage>
        <taxon>Bacteria</taxon>
        <taxon>Pseudomonadati</taxon>
        <taxon>Bacteroidota</taxon>
        <taxon>Flavobacteriia</taxon>
        <taxon>Flavobacteriales</taxon>
        <taxon>Flavobacteriaceae</taxon>
        <taxon>Galbibacter</taxon>
    </lineage>
</organism>
<comment type="caution">
    <text evidence="2">The sequence shown here is derived from an EMBL/GenBank/DDBJ whole genome shotgun (WGS) entry which is preliminary data.</text>
</comment>
<evidence type="ECO:0000313" key="3">
    <source>
        <dbReference type="Proteomes" id="UP000007364"/>
    </source>
</evidence>
<name>K2QNZ7_9FLAO</name>
<keyword evidence="3" id="KW-1185">Reference proteome</keyword>
<dbReference type="SMART" id="SM00226">
    <property type="entry name" value="LMWPc"/>
    <property type="match status" value="1"/>
</dbReference>
<feature type="domain" description="Phosphotyrosine protein phosphatase I" evidence="1">
    <location>
        <begin position="3"/>
        <end position="140"/>
    </location>
</feature>
<dbReference type="OrthoDB" id="9799096at2"/>
<proteinExistence type="predicted"/>
<dbReference type="Pfam" id="PF01451">
    <property type="entry name" value="LMWPc"/>
    <property type="match status" value="1"/>
</dbReference>
<accession>K2QNZ7</accession>
<dbReference type="Proteomes" id="UP000007364">
    <property type="component" value="Unassembled WGS sequence"/>
</dbReference>
<dbReference type="InterPro" id="IPR036196">
    <property type="entry name" value="Ptyr_pPase_sf"/>
</dbReference>
<dbReference type="Gene3D" id="3.40.50.2300">
    <property type="match status" value="1"/>
</dbReference>
<protein>
    <submittedName>
        <fullName evidence="2">Protein tyrosine phosphatase</fullName>
    </submittedName>
</protein>
<dbReference type="STRING" id="555500.I215_00545"/>